<comment type="caution">
    <text evidence="1">The sequence shown here is derived from an EMBL/GenBank/DDBJ whole genome shotgun (WGS) entry which is preliminary data.</text>
</comment>
<dbReference type="Proteomes" id="UP001530400">
    <property type="component" value="Unassembled WGS sequence"/>
</dbReference>
<proteinExistence type="predicted"/>
<dbReference type="EMBL" id="JALLPJ020000856">
    <property type="protein sequence ID" value="KAL3781212.1"/>
    <property type="molecule type" value="Genomic_DNA"/>
</dbReference>
<organism evidence="1 2">
    <name type="scientific">Cyclotella atomus</name>
    <dbReference type="NCBI Taxonomy" id="382360"/>
    <lineage>
        <taxon>Eukaryota</taxon>
        <taxon>Sar</taxon>
        <taxon>Stramenopiles</taxon>
        <taxon>Ochrophyta</taxon>
        <taxon>Bacillariophyta</taxon>
        <taxon>Coscinodiscophyceae</taxon>
        <taxon>Thalassiosirophycidae</taxon>
        <taxon>Stephanodiscales</taxon>
        <taxon>Stephanodiscaceae</taxon>
        <taxon>Cyclotella</taxon>
    </lineage>
</organism>
<gene>
    <name evidence="1" type="ORF">ACHAWO_013226</name>
</gene>
<sequence length="96" mass="10921">MTLFLGGRRMNQIIPLWLHLLDCFSPPERVWSHAARVITVKRANTTDDVSSGIMFVQDIIELPRKHYNEVSKKFKNALPLEFTGLPSEIDAGARLT</sequence>
<protein>
    <submittedName>
        <fullName evidence="1">Uncharacterized protein</fullName>
    </submittedName>
</protein>
<dbReference type="AlphaFoldDB" id="A0ABD3NZM1"/>
<evidence type="ECO:0000313" key="2">
    <source>
        <dbReference type="Proteomes" id="UP001530400"/>
    </source>
</evidence>
<evidence type="ECO:0000313" key="1">
    <source>
        <dbReference type="EMBL" id="KAL3781212.1"/>
    </source>
</evidence>
<keyword evidence="2" id="KW-1185">Reference proteome</keyword>
<reference evidence="1 2" key="1">
    <citation type="submission" date="2024-10" db="EMBL/GenBank/DDBJ databases">
        <title>Updated reference genomes for cyclostephanoid diatoms.</title>
        <authorList>
            <person name="Roberts W.R."/>
            <person name="Alverson A.J."/>
        </authorList>
    </citation>
    <scope>NUCLEOTIDE SEQUENCE [LARGE SCALE GENOMIC DNA]</scope>
    <source>
        <strain evidence="1 2">AJA010-31</strain>
    </source>
</reference>
<name>A0ABD3NZM1_9STRA</name>
<accession>A0ABD3NZM1</accession>